<comment type="similarity">
    <text evidence="1 6 7">Belongs to the peptidase S8 family.</text>
</comment>
<feature type="active site" description="Charge relay system" evidence="6">
    <location>
        <position position="184"/>
    </location>
</feature>
<evidence type="ECO:0000259" key="11">
    <source>
        <dbReference type="Pfam" id="PF05922"/>
    </source>
</evidence>
<dbReference type="Proteomes" id="UP000070501">
    <property type="component" value="Unassembled WGS sequence"/>
</dbReference>
<evidence type="ECO:0000256" key="3">
    <source>
        <dbReference type="ARBA" id="ARBA00022729"/>
    </source>
</evidence>
<dbReference type="AlphaFoldDB" id="A0A136JCK6"/>
<dbReference type="InterPro" id="IPR037045">
    <property type="entry name" value="S8pro/Inhibitor_I9_sf"/>
</dbReference>
<dbReference type="GO" id="GO:0005576">
    <property type="term" value="C:extracellular region"/>
    <property type="evidence" value="ECO:0007669"/>
    <property type="project" value="UniProtKB-ARBA"/>
</dbReference>
<evidence type="ECO:0000256" key="4">
    <source>
        <dbReference type="ARBA" id="ARBA00022801"/>
    </source>
</evidence>
<feature type="region of interest" description="Disordered" evidence="8">
    <location>
        <begin position="403"/>
        <end position="482"/>
    </location>
</feature>
<feature type="compositionally biased region" description="Low complexity" evidence="8">
    <location>
        <begin position="420"/>
        <end position="436"/>
    </location>
</feature>
<protein>
    <submittedName>
        <fullName evidence="12">Peptidase S8/S53 domain-containing protein</fullName>
    </submittedName>
</protein>
<name>A0A136JCK6_9PEZI</name>
<dbReference type="PROSITE" id="PS00138">
    <property type="entry name" value="SUBTILASE_SER"/>
    <property type="match status" value="1"/>
</dbReference>
<feature type="active site" description="Charge relay system" evidence="6">
    <location>
        <position position="153"/>
    </location>
</feature>
<feature type="domain" description="Peptidase S8/S53" evidence="10">
    <location>
        <begin position="144"/>
        <end position="361"/>
    </location>
</feature>
<evidence type="ECO:0000313" key="13">
    <source>
        <dbReference type="Proteomes" id="UP000070501"/>
    </source>
</evidence>
<dbReference type="PROSITE" id="PS00137">
    <property type="entry name" value="SUBTILASE_HIS"/>
    <property type="match status" value="1"/>
</dbReference>
<dbReference type="FunFam" id="3.40.50.200:FF:000014">
    <property type="entry name" value="Proteinase K"/>
    <property type="match status" value="1"/>
</dbReference>
<sequence length="482" mass="49126">MRSAVLLSLLPLALAAPVHDAAAPLIMARKPVGDGGKYIVRLKTPAPAAAPSEFGIAAVGAQISSCINSIVADAEERFDHIGAFSARLDESDIASLRANPNVAYIEQDGEMSLQVTQTDAPWGLGRISNVKPGSTTYTYEAAAGSGACVYVIDSGVDVTHPELEGRAVQVANTVDTIAQDQNGHGTHVAGIVASKTYGVAKKAKVLSVKVFDASGRTSNSIVLAGMDFVISDSATRKAECPAGLVVNMSLGGNAAQTVDDAANRMVAAGLAVIVAAGNGDRNGQPLDASTQSPARAEAVCTIGATDSSDVVGAFSNYGPALDLHAPGVSILSLAPNGQTQTLSGTSMATPHVAGLAAYFLSLGVTTPTDACTFMASKALNGVITGLRADTKNILVQNILSVAPPLPTPTPSSTPSPTPTPSSTLLPTPTSSSTTLPTPTPPSNSTGGNYGPGNSDTPYKPRPTAPGNHTIKCRKAMHSRRLW</sequence>
<dbReference type="Pfam" id="PF00082">
    <property type="entry name" value="Peptidase_S8"/>
    <property type="match status" value="1"/>
</dbReference>
<dbReference type="InterPro" id="IPR023827">
    <property type="entry name" value="Peptidase_S8_Asp-AS"/>
</dbReference>
<dbReference type="PROSITE" id="PS51892">
    <property type="entry name" value="SUBTILASE"/>
    <property type="match status" value="1"/>
</dbReference>
<dbReference type="PROSITE" id="PS00136">
    <property type="entry name" value="SUBTILASE_ASP"/>
    <property type="match status" value="1"/>
</dbReference>
<dbReference type="Gene3D" id="3.40.50.200">
    <property type="entry name" value="Peptidase S8/S53 domain"/>
    <property type="match status" value="1"/>
</dbReference>
<dbReference type="InterPro" id="IPR015500">
    <property type="entry name" value="Peptidase_S8_subtilisin-rel"/>
</dbReference>
<evidence type="ECO:0000259" key="10">
    <source>
        <dbReference type="Pfam" id="PF00082"/>
    </source>
</evidence>
<dbReference type="InterPro" id="IPR000209">
    <property type="entry name" value="Peptidase_S8/S53_dom"/>
</dbReference>
<dbReference type="PANTHER" id="PTHR43806:SF58">
    <property type="entry name" value="ALKALINE PROTEASE 1-RELATED"/>
    <property type="match status" value="1"/>
</dbReference>
<dbReference type="SUPFAM" id="SSF52743">
    <property type="entry name" value="Subtilisin-like"/>
    <property type="match status" value="1"/>
</dbReference>
<dbReference type="InterPro" id="IPR036852">
    <property type="entry name" value="Peptidase_S8/S53_dom_sf"/>
</dbReference>
<feature type="signal peptide" evidence="9">
    <location>
        <begin position="1"/>
        <end position="15"/>
    </location>
</feature>
<feature type="domain" description="Inhibitor I9" evidence="11">
    <location>
        <begin position="74"/>
        <end position="113"/>
    </location>
</feature>
<dbReference type="CDD" id="cd04077">
    <property type="entry name" value="Peptidases_S8_PCSK9_ProteinaseK_like"/>
    <property type="match status" value="1"/>
</dbReference>
<dbReference type="InterPro" id="IPR050131">
    <property type="entry name" value="Peptidase_S8_subtilisin-like"/>
</dbReference>
<keyword evidence="13" id="KW-1185">Reference proteome</keyword>
<dbReference type="STRING" id="196109.A0A136JCK6"/>
<evidence type="ECO:0000256" key="5">
    <source>
        <dbReference type="ARBA" id="ARBA00022825"/>
    </source>
</evidence>
<dbReference type="Gene3D" id="3.30.70.80">
    <property type="entry name" value="Peptidase S8 propeptide/proteinase inhibitor I9"/>
    <property type="match status" value="1"/>
</dbReference>
<evidence type="ECO:0000256" key="8">
    <source>
        <dbReference type="SAM" id="MobiDB-lite"/>
    </source>
</evidence>
<dbReference type="GO" id="GO:0006508">
    <property type="term" value="P:proteolysis"/>
    <property type="evidence" value="ECO:0007669"/>
    <property type="project" value="UniProtKB-KW"/>
</dbReference>
<evidence type="ECO:0000313" key="12">
    <source>
        <dbReference type="EMBL" id="KXJ94874.1"/>
    </source>
</evidence>
<dbReference type="InParanoid" id="A0A136JCK6"/>
<dbReference type="PRINTS" id="PR00723">
    <property type="entry name" value="SUBTILISIN"/>
</dbReference>
<keyword evidence="5 6" id="KW-0720">Serine protease</keyword>
<keyword evidence="3 9" id="KW-0732">Signal</keyword>
<evidence type="ECO:0000256" key="7">
    <source>
        <dbReference type="RuleBase" id="RU003355"/>
    </source>
</evidence>
<dbReference type="InterPro" id="IPR023828">
    <property type="entry name" value="Peptidase_S8_Ser-AS"/>
</dbReference>
<feature type="compositionally biased region" description="Pro residues" evidence="8">
    <location>
        <begin position="403"/>
        <end position="419"/>
    </location>
</feature>
<dbReference type="InterPro" id="IPR022398">
    <property type="entry name" value="Peptidase_S8_His-AS"/>
</dbReference>
<evidence type="ECO:0000256" key="6">
    <source>
        <dbReference type="PROSITE-ProRule" id="PRU01240"/>
    </source>
</evidence>
<dbReference type="InterPro" id="IPR010259">
    <property type="entry name" value="S8pro/Inhibitor_I9"/>
</dbReference>
<evidence type="ECO:0000256" key="9">
    <source>
        <dbReference type="SAM" id="SignalP"/>
    </source>
</evidence>
<dbReference type="Pfam" id="PF05922">
    <property type="entry name" value="Inhibitor_I9"/>
    <property type="match status" value="1"/>
</dbReference>
<gene>
    <name evidence="12" type="ORF">Micbo1qcDRAFT_160177</name>
</gene>
<feature type="chain" id="PRO_5012227057" evidence="9">
    <location>
        <begin position="16"/>
        <end position="482"/>
    </location>
</feature>
<accession>A0A136JCK6</accession>
<dbReference type="GO" id="GO:0004252">
    <property type="term" value="F:serine-type endopeptidase activity"/>
    <property type="evidence" value="ECO:0007669"/>
    <property type="project" value="UniProtKB-UniRule"/>
</dbReference>
<evidence type="ECO:0000256" key="1">
    <source>
        <dbReference type="ARBA" id="ARBA00011073"/>
    </source>
</evidence>
<reference evidence="13" key="1">
    <citation type="submission" date="2016-02" db="EMBL/GenBank/DDBJ databases">
        <title>Draft genome sequence of Microdochium bolleyi, a fungal endophyte of beachgrass.</title>
        <authorList>
            <consortium name="DOE Joint Genome Institute"/>
            <person name="David A.S."/>
            <person name="May G."/>
            <person name="Haridas S."/>
            <person name="Lim J."/>
            <person name="Wang M."/>
            <person name="Labutti K."/>
            <person name="Lipzen A."/>
            <person name="Barry K."/>
            <person name="Grigoriev I.V."/>
        </authorList>
    </citation>
    <scope>NUCLEOTIDE SEQUENCE [LARGE SCALE GENOMIC DNA]</scope>
    <source>
        <strain evidence="13">J235TASD1</strain>
    </source>
</reference>
<dbReference type="SUPFAM" id="SSF54897">
    <property type="entry name" value="Protease propeptides/inhibitors"/>
    <property type="match status" value="1"/>
</dbReference>
<keyword evidence="4 6" id="KW-0378">Hydrolase</keyword>
<feature type="compositionally biased region" description="Polar residues" evidence="8">
    <location>
        <begin position="443"/>
        <end position="456"/>
    </location>
</feature>
<keyword evidence="2 6" id="KW-0645">Protease</keyword>
<feature type="compositionally biased region" description="Basic residues" evidence="8">
    <location>
        <begin position="470"/>
        <end position="482"/>
    </location>
</feature>
<organism evidence="12 13">
    <name type="scientific">Microdochium bolleyi</name>
    <dbReference type="NCBI Taxonomy" id="196109"/>
    <lineage>
        <taxon>Eukaryota</taxon>
        <taxon>Fungi</taxon>
        <taxon>Dikarya</taxon>
        <taxon>Ascomycota</taxon>
        <taxon>Pezizomycotina</taxon>
        <taxon>Sordariomycetes</taxon>
        <taxon>Xylariomycetidae</taxon>
        <taxon>Xylariales</taxon>
        <taxon>Microdochiaceae</taxon>
        <taxon>Microdochium</taxon>
    </lineage>
</organism>
<feature type="active site" description="Charge relay system" evidence="6">
    <location>
        <position position="346"/>
    </location>
</feature>
<evidence type="ECO:0000256" key="2">
    <source>
        <dbReference type="ARBA" id="ARBA00022670"/>
    </source>
</evidence>
<dbReference type="InterPro" id="IPR034193">
    <property type="entry name" value="PCSK9_ProteinaseK-like"/>
</dbReference>
<dbReference type="OrthoDB" id="206201at2759"/>
<proteinExistence type="inferred from homology"/>
<dbReference type="PANTHER" id="PTHR43806">
    <property type="entry name" value="PEPTIDASE S8"/>
    <property type="match status" value="1"/>
</dbReference>
<dbReference type="EMBL" id="KQ964247">
    <property type="protein sequence ID" value="KXJ94874.1"/>
    <property type="molecule type" value="Genomic_DNA"/>
</dbReference>